<feature type="region of interest" description="Disordered" evidence="1">
    <location>
        <begin position="332"/>
        <end position="372"/>
    </location>
</feature>
<name>A0A175VUA9_9PEZI</name>
<keyword evidence="3" id="KW-1185">Reference proteome</keyword>
<dbReference type="PANTHER" id="PTHR31252">
    <property type="entry name" value="DUF4419 DOMAIN-CONTAINING PROTEIN"/>
    <property type="match status" value="1"/>
</dbReference>
<sequence>MPVTVVLPHKPLPLPDARKLAPLTDPAQIVSGASRVHSENQVDVWAGSWDRLDAKDGIHASADSFVRGAYEAWARHMHFAIRPDEVWFAILAQLCLYMGNKENAERLRHLFVNHEGKAELYVEDNPSTDFAHLVSYFSSAIQQKVKTPWLKDWIMPSFSTTTPEDRLTATIMMMGVTAGYFDYSMGIICGIPSVTLLGEREDWELLVDKLDRLREFGREPTEYAAKLYHTLLWFPRTFDEPDSDAIRGFWDRIVSSMPEDCCGQPPATLDGWILDFVYWGDKGTKLGYITLDNLPVGYTEVEITWKEESILLRAFAGGLAKLIRPGAPLGYSKETRAPAAKTPAKKRPLKKAERGDGAPLRRSAAADLDSRPTLPDLNFGEEFHVPYASPGGPAETAVNLTPPALPQEPYILRLDDSRRREWHELLKGAPFDVGIHNKFSLYGDWDGAGIPERKDVFLVCLDTTQAQWASKQDLVISCEPLLLKPSSTPRAGSAERREEAPARGQKICPIDVATAEGHATLQPLSGWVLFRPNGQPFSSSGKPYDHQMLTMLLEVDCMDSNKRRGAFTNTEIP</sequence>
<dbReference type="Pfam" id="PF14388">
    <property type="entry name" value="DUF4419"/>
    <property type="match status" value="1"/>
</dbReference>
<protein>
    <submittedName>
        <fullName evidence="2">Uncharacterized protein</fullName>
    </submittedName>
</protein>
<dbReference type="InterPro" id="IPR025533">
    <property type="entry name" value="DUF4419"/>
</dbReference>
<proteinExistence type="predicted"/>
<accession>A0A175VUA9</accession>
<dbReference type="Proteomes" id="UP000078237">
    <property type="component" value="Unassembled WGS sequence"/>
</dbReference>
<evidence type="ECO:0000313" key="2">
    <source>
        <dbReference type="EMBL" id="KXX74892.1"/>
    </source>
</evidence>
<comment type="caution">
    <text evidence="2">The sequence shown here is derived from an EMBL/GenBank/DDBJ whole genome shotgun (WGS) entry which is preliminary data.</text>
</comment>
<gene>
    <name evidence="2" type="ORF">MMYC01_209810</name>
</gene>
<dbReference type="VEuPathDB" id="FungiDB:MMYC01_209810"/>
<evidence type="ECO:0000256" key="1">
    <source>
        <dbReference type="SAM" id="MobiDB-lite"/>
    </source>
</evidence>
<evidence type="ECO:0000313" key="3">
    <source>
        <dbReference type="Proteomes" id="UP000078237"/>
    </source>
</evidence>
<dbReference type="PANTHER" id="PTHR31252:SF11">
    <property type="entry name" value="DUF4419 DOMAIN-CONTAINING PROTEIN"/>
    <property type="match status" value="1"/>
</dbReference>
<dbReference type="EMBL" id="LCTW02000311">
    <property type="protein sequence ID" value="KXX74892.1"/>
    <property type="molecule type" value="Genomic_DNA"/>
</dbReference>
<dbReference type="OrthoDB" id="9978173at2759"/>
<organism evidence="2 3">
    <name type="scientific">Madurella mycetomatis</name>
    <dbReference type="NCBI Taxonomy" id="100816"/>
    <lineage>
        <taxon>Eukaryota</taxon>
        <taxon>Fungi</taxon>
        <taxon>Dikarya</taxon>
        <taxon>Ascomycota</taxon>
        <taxon>Pezizomycotina</taxon>
        <taxon>Sordariomycetes</taxon>
        <taxon>Sordariomycetidae</taxon>
        <taxon>Sordariales</taxon>
        <taxon>Sordariales incertae sedis</taxon>
        <taxon>Madurella</taxon>
    </lineage>
</organism>
<dbReference type="AlphaFoldDB" id="A0A175VUA9"/>
<reference evidence="2 3" key="1">
    <citation type="journal article" date="2016" name="Genome Announc.">
        <title>Genome Sequence of Madurella mycetomatis mm55, Isolated from a Human Mycetoma Case in Sudan.</title>
        <authorList>
            <person name="Smit S."/>
            <person name="Derks M.F."/>
            <person name="Bervoets S."/>
            <person name="Fahal A."/>
            <person name="van Leeuwen W."/>
            <person name="van Belkum A."/>
            <person name="van de Sande W.W."/>
        </authorList>
    </citation>
    <scope>NUCLEOTIDE SEQUENCE [LARGE SCALE GENOMIC DNA]</scope>
    <source>
        <strain evidence="3">mm55</strain>
    </source>
</reference>